<feature type="transmembrane region" description="Helical" evidence="1">
    <location>
        <begin position="291"/>
        <end position="309"/>
    </location>
</feature>
<dbReference type="SMART" id="SM00304">
    <property type="entry name" value="HAMP"/>
    <property type="match status" value="1"/>
</dbReference>
<feature type="domain" description="HD-GYP" evidence="3">
    <location>
        <begin position="635"/>
        <end position="839"/>
    </location>
</feature>
<dbReference type="InterPro" id="IPR003660">
    <property type="entry name" value="HAMP_dom"/>
</dbReference>
<protein>
    <submittedName>
        <fullName evidence="4">HAMP domain-containing protein</fullName>
    </submittedName>
</protein>
<evidence type="ECO:0000256" key="1">
    <source>
        <dbReference type="SAM" id="Phobius"/>
    </source>
</evidence>
<dbReference type="InterPro" id="IPR037522">
    <property type="entry name" value="HD_GYP_dom"/>
</dbReference>
<dbReference type="PANTHER" id="PTHR43155:SF2">
    <property type="entry name" value="CYCLIC DI-GMP PHOSPHODIESTERASE PA4108"/>
    <property type="match status" value="1"/>
</dbReference>
<dbReference type="Pfam" id="PF00672">
    <property type="entry name" value="HAMP"/>
    <property type="match status" value="1"/>
</dbReference>
<dbReference type="PROSITE" id="PS51832">
    <property type="entry name" value="HD_GYP"/>
    <property type="match status" value="1"/>
</dbReference>
<keyword evidence="1" id="KW-1133">Transmembrane helix</keyword>
<dbReference type="Proteomes" id="UP000739538">
    <property type="component" value="Unassembled WGS sequence"/>
</dbReference>
<dbReference type="SUPFAM" id="SSF158472">
    <property type="entry name" value="HAMP domain-like"/>
    <property type="match status" value="1"/>
</dbReference>
<name>A0A956NAJ3_UNCEI</name>
<dbReference type="Gene3D" id="6.10.340.10">
    <property type="match status" value="1"/>
</dbReference>
<dbReference type="GO" id="GO:0016020">
    <property type="term" value="C:membrane"/>
    <property type="evidence" value="ECO:0007669"/>
    <property type="project" value="InterPro"/>
</dbReference>
<dbReference type="SUPFAM" id="SSF55781">
    <property type="entry name" value="GAF domain-like"/>
    <property type="match status" value="1"/>
</dbReference>
<evidence type="ECO:0000259" key="2">
    <source>
        <dbReference type="PROSITE" id="PS50885"/>
    </source>
</evidence>
<dbReference type="PROSITE" id="PS50885">
    <property type="entry name" value="HAMP"/>
    <property type="match status" value="1"/>
</dbReference>
<comment type="caution">
    <text evidence="4">The sequence shown here is derived from an EMBL/GenBank/DDBJ whole genome shotgun (WGS) entry which is preliminary data.</text>
</comment>
<feature type="domain" description="HAMP" evidence="2">
    <location>
        <begin position="315"/>
        <end position="367"/>
    </location>
</feature>
<evidence type="ECO:0000313" key="4">
    <source>
        <dbReference type="EMBL" id="MCA9754383.1"/>
    </source>
</evidence>
<proteinExistence type="predicted"/>
<dbReference type="PANTHER" id="PTHR43155">
    <property type="entry name" value="CYCLIC DI-GMP PHOSPHODIESTERASE PA4108-RELATED"/>
    <property type="match status" value="1"/>
</dbReference>
<dbReference type="EMBL" id="JAGQHS010000003">
    <property type="protein sequence ID" value="MCA9754383.1"/>
    <property type="molecule type" value="Genomic_DNA"/>
</dbReference>
<dbReference type="InterPro" id="IPR029016">
    <property type="entry name" value="GAF-like_dom_sf"/>
</dbReference>
<organism evidence="4 5">
    <name type="scientific">Eiseniibacteriota bacterium</name>
    <dbReference type="NCBI Taxonomy" id="2212470"/>
    <lineage>
        <taxon>Bacteria</taxon>
        <taxon>Candidatus Eiseniibacteriota</taxon>
    </lineage>
</organism>
<keyword evidence="1" id="KW-0812">Transmembrane</keyword>
<keyword evidence="1" id="KW-0472">Membrane</keyword>
<dbReference type="SMART" id="SM00471">
    <property type="entry name" value="HDc"/>
    <property type="match status" value="1"/>
</dbReference>
<evidence type="ECO:0000259" key="3">
    <source>
        <dbReference type="PROSITE" id="PS51832"/>
    </source>
</evidence>
<accession>A0A956NAJ3</accession>
<dbReference type="GO" id="GO:0007165">
    <property type="term" value="P:signal transduction"/>
    <property type="evidence" value="ECO:0007669"/>
    <property type="project" value="InterPro"/>
</dbReference>
<gene>
    <name evidence="4" type="ORF">KDA27_01165</name>
</gene>
<dbReference type="Gene3D" id="1.10.3210.10">
    <property type="entry name" value="Hypothetical protein af1432"/>
    <property type="match status" value="2"/>
</dbReference>
<dbReference type="Pfam" id="PF13487">
    <property type="entry name" value="HD_5"/>
    <property type="match status" value="1"/>
</dbReference>
<dbReference type="InterPro" id="IPR003607">
    <property type="entry name" value="HD/PDEase_dom"/>
</dbReference>
<dbReference type="Gene3D" id="3.30.450.40">
    <property type="match status" value="1"/>
</dbReference>
<dbReference type="SUPFAM" id="SSF109604">
    <property type="entry name" value="HD-domain/PDEase-like"/>
    <property type="match status" value="2"/>
</dbReference>
<evidence type="ECO:0000313" key="5">
    <source>
        <dbReference type="Proteomes" id="UP000739538"/>
    </source>
</evidence>
<dbReference type="CDD" id="cd00077">
    <property type="entry name" value="HDc"/>
    <property type="match status" value="1"/>
</dbReference>
<feature type="transmembrane region" description="Helical" evidence="1">
    <location>
        <begin position="20"/>
        <end position="39"/>
    </location>
</feature>
<reference evidence="4" key="2">
    <citation type="journal article" date="2021" name="Microbiome">
        <title>Successional dynamics and alternative stable states in a saline activated sludge microbial community over 9 years.</title>
        <authorList>
            <person name="Wang Y."/>
            <person name="Ye J."/>
            <person name="Ju F."/>
            <person name="Liu L."/>
            <person name="Boyd J.A."/>
            <person name="Deng Y."/>
            <person name="Parks D.H."/>
            <person name="Jiang X."/>
            <person name="Yin X."/>
            <person name="Woodcroft B.J."/>
            <person name="Tyson G.W."/>
            <person name="Hugenholtz P."/>
            <person name="Polz M.F."/>
            <person name="Zhang T."/>
        </authorList>
    </citation>
    <scope>NUCLEOTIDE SEQUENCE</scope>
    <source>
        <strain evidence="4">HKST-UBA02</strain>
    </source>
</reference>
<sequence>MPKFRVERGLLRSRVARRVFTVFVGCALVPILLFTAYSLSRVGNQLRDQADRQLQRSVKTTGMTLVERLDLAQQDLRIASEVLRGTDSADVDSDSRAQRDGDRGFETGLGRRLDAHLKDRLKERFLDIKLRHRSGLEDRVLGTSFYGPELSTGDWAYLDEGQPLVRTLPDSSGVSRVAMVLPNGESGEVIVGRVSPDFLWPAEGSATLATIRICYDPEGSVLFTSGIEGDVPDLASRVLTGENSGRFTWKNDRETWLGRHWRLFMRFQYEEEWIIAETAPEAQVLAPVKEFRLVFVLISLLSLAFVLILSSMQIRKQLVPIETLQAATRRIAQERFDERVRLDTGDEFEELGESFNVMAAELQRNLRMRRSIIDLGIELTSEGNRGNLLQVLLLGTRKVLACHASAVVVLSQEDEVEACVFQSSSETRTLVKAQLEGVLTADQMNDRAALQATIGRPIRELLALELRDHEGDRIGTLYAMDPRSEDGAPIAFSTETSQLGRLLAAQASAALTQTRLLESFKDLFDGLSNLIATAIDEKSPYTYGHCQRVPIATMILADALHRTDDGMYADFKMTPDQRYELEVAALLHDCGKVTTPVHVVDKATKLETIFDRIHVVSMRFRTVATERRIDRLERQLRGEPVADPEAEQSWEEQLREDFEFLARSNTGGEFLPQEAKDRIRDIGHRYQFVDLDGERKPVLNEDEIENLSISRGTLNDAERKIIQDHVVSSIKMLKMLPYPKNLARVPLIAGAHHERMDGKGYPNGIHIGELPLEARILALADVFEALTAKDRPYKDGKTLSEALRIMGFMKKEGHLDPDLFDFFLTEGVYMEYAQAYLAPNQIDEVDITALPGCENLVPRAAA</sequence>
<dbReference type="AlphaFoldDB" id="A0A956NAJ3"/>
<dbReference type="CDD" id="cd06225">
    <property type="entry name" value="HAMP"/>
    <property type="match status" value="1"/>
</dbReference>
<reference evidence="4" key="1">
    <citation type="submission" date="2020-04" db="EMBL/GenBank/DDBJ databases">
        <authorList>
            <person name="Zhang T."/>
        </authorList>
    </citation>
    <scope>NUCLEOTIDE SEQUENCE</scope>
    <source>
        <strain evidence="4">HKST-UBA02</strain>
    </source>
</reference>